<proteinExistence type="predicted"/>
<evidence type="ECO:0000313" key="3">
    <source>
        <dbReference type="Proteomes" id="UP001058626"/>
    </source>
</evidence>
<evidence type="ECO:0000256" key="1">
    <source>
        <dbReference type="SAM" id="MobiDB-lite"/>
    </source>
</evidence>
<dbReference type="Proteomes" id="UP001058626">
    <property type="component" value="Chromosome"/>
</dbReference>
<protein>
    <submittedName>
        <fullName evidence="2">Uncharacterized protein</fullName>
    </submittedName>
</protein>
<name>A0A9N7LNB8_9MYCO</name>
<dbReference type="AlphaFoldDB" id="A0A9N7LNB8"/>
<feature type="region of interest" description="Disordered" evidence="1">
    <location>
        <begin position="1"/>
        <end position="23"/>
    </location>
</feature>
<evidence type="ECO:0000313" key="2">
    <source>
        <dbReference type="EMBL" id="BDN82287.1"/>
    </source>
</evidence>
<organism evidence="2 3">
    <name type="scientific">Mycobacterium pseudoshottsii</name>
    <dbReference type="NCBI Taxonomy" id="265949"/>
    <lineage>
        <taxon>Bacteria</taxon>
        <taxon>Bacillati</taxon>
        <taxon>Actinomycetota</taxon>
        <taxon>Actinomycetes</taxon>
        <taxon>Mycobacteriales</taxon>
        <taxon>Mycobacteriaceae</taxon>
        <taxon>Mycobacterium</taxon>
        <taxon>Mycobacterium ulcerans group</taxon>
    </lineage>
</organism>
<dbReference type="EMBL" id="AP026367">
    <property type="protein sequence ID" value="BDN82287.1"/>
    <property type="molecule type" value="Genomic_DNA"/>
</dbReference>
<feature type="compositionally biased region" description="Polar residues" evidence="1">
    <location>
        <begin position="7"/>
        <end position="16"/>
    </location>
</feature>
<reference evidence="2" key="1">
    <citation type="submission" date="2022-06" db="EMBL/GenBank/DDBJ databases">
        <title>Complete genome sequence of Mycobacterium pseudoshottsii NJB1907-Z4.</title>
        <authorList>
            <person name="Komine T."/>
            <person name="Fukano H."/>
            <person name="Wada S."/>
        </authorList>
    </citation>
    <scope>NUCLEOTIDE SEQUENCE</scope>
    <source>
        <strain evidence="2">NJB1907-Z4</strain>
    </source>
</reference>
<sequence>MGGQAKPTATQMRQPTPASPAHQDSQHFFWALGVPGRGWTRDRTPRRFSARCLPVAATFIPFGMHSYTIWYADVAADGQDEYHWVAAARERRGANQCHF</sequence>
<gene>
    <name evidence="2" type="ORF">NJB1907Z4_C25020</name>
</gene>
<accession>A0A9N7LNB8</accession>
<keyword evidence="3" id="KW-1185">Reference proteome</keyword>